<accession>R8VSP4</accession>
<dbReference type="RefSeq" id="WP_016148705.1">
    <property type="nucleotide sequence ID" value="NZ_KB976104.1"/>
</dbReference>
<dbReference type="Proteomes" id="UP000013981">
    <property type="component" value="Unassembled WGS sequence"/>
</dbReference>
<feature type="transmembrane region" description="Helical" evidence="1">
    <location>
        <begin position="57"/>
        <end position="75"/>
    </location>
</feature>
<dbReference type="EMBL" id="AQOB01000012">
    <property type="protein sequence ID" value="EOQ35795.1"/>
    <property type="molecule type" value="Genomic_DNA"/>
</dbReference>
<keyword evidence="1" id="KW-1133">Transmembrane helix</keyword>
<proteinExistence type="predicted"/>
<name>R8VSP4_9FIRM</name>
<evidence type="ECO:0000256" key="1">
    <source>
        <dbReference type="SAM" id="Phobius"/>
    </source>
</evidence>
<dbReference type="PATRIC" id="fig|1203606.4.peg.2558"/>
<dbReference type="HOGENOM" id="CLU_2567378_0_0_9"/>
<feature type="transmembrane region" description="Helical" evidence="1">
    <location>
        <begin position="7"/>
        <end position="26"/>
    </location>
</feature>
<protein>
    <submittedName>
        <fullName evidence="2">Uncharacterized protein</fullName>
    </submittedName>
</protein>
<sequence>MKRMKQYLIYFALAVAVVLFVLSVVLHVLPDWYVWLSGALIFLTSAEKIWRVQKKWSVGMVAICAVAVLSLFVFLKHLLGL</sequence>
<dbReference type="AlphaFoldDB" id="R8VSP4"/>
<keyword evidence="1" id="KW-0812">Transmembrane</keyword>
<gene>
    <name evidence="2" type="ORF">HMPREF1526_02594</name>
</gene>
<keyword evidence="1" id="KW-0472">Membrane</keyword>
<keyword evidence="3" id="KW-1185">Reference proteome</keyword>
<comment type="caution">
    <text evidence="2">The sequence shown here is derived from an EMBL/GenBank/DDBJ whole genome shotgun (WGS) entry which is preliminary data.</text>
</comment>
<organism evidence="2 3">
    <name type="scientific">Butyricicoccus pullicaecorum 1.2</name>
    <dbReference type="NCBI Taxonomy" id="1203606"/>
    <lineage>
        <taxon>Bacteria</taxon>
        <taxon>Bacillati</taxon>
        <taxon>Bacillota</taxon>
        <taxon>Clostridia</taxon>
        <taxon>Eubacteriales</taxon>
        <taxon>Butyricicoccaceae</taxon>
        <taxon>Butyricicoccus</taxon>
    </lineage>
</organism>
<evidence type="ECO:0000313" key="2">
    <source>
        <dbReference type="EMBL" id="EOQ35795.1"/>
    </source>
</evidence>
<evidence type="ECO:0000313" key="3">
    <source>
        <dbReference type="Proteomes" id="UP000013981"/>
    </source>
</evidence>
<reference evidence="2 3" key="1">
    <citation type="submission" date="2013-01" db="EMBL/GenBank/DDBJ databases">
        <title>The Genome Sequence of Butyricicoccus pullicaecorum 1.2.</title>
        <authorList>
            <consortium name="The Broad Institute Genome Sequencing Platform"/>
            <person name="Earl A."/>
            <person name="Ward D."/>
            <person name="Feldgarden M."/>
            <person name="Gevers D."/>
            <person name="Van Immerseel F."/>
            <person name="Eeckhaut V."/>
            <person name="Walker B."/>
            <person name="Young S.K."/>
            <person name="Zeng Q."/>
            <person name="Gargeya S."/>
            <person name="Fitzgerald M."/>
            <person name="Haas B."/>
            <person name="Abouelleil A."/>
            <person name="Alvarado L."/>
            <person name="Arachchi H.M."/>
            <person name="Berlin A.M."/>
            <person name="Chapman S.B."/>
            <person name="Dewar J."/>
            <person name="Goldberg J."/>
            <person name="Griggs A."/>
            <person name="Gujja S."/>
            <person name="Hansen M."/>
            <person name="Howarth C."/>
            <person name="Imamovic A."/>
            <person name="Larimer J."/>
            <person name="McCowan C."/>
            <person name="Murphy C."/>
            <person name="Neiman D."/>
            <person name="Pearson M."/>
            <person name="Priest M."/>
            <person name="Roberts A."/>
            <person name="Saif S."/>
            <person name="Shea T."/>
            <person name="Sisk P."/>
            <person name="Sykes S."/>
            <person name="Wortman J."/>
            <person name="Nusbaum C."/>
            <person name="Birren B."/>
        </authorList>
    </citation>
    <scope>NUCLEOTIDE SEQUENCE [LARGE SCALE GENOMIC DNA]</scope>
    <source>
        <strain evidence="2 3">1.2</strain>
    </source>
</reference>